<evidence type="ECO:0000256" key="4">
    <source>
        <dbReference type="ARBA" id="ARBA00022989"/>
    </source>
</evidence>
<dbReference type="PANTHER" id="PTHR31645">
    <property type="entry name" value="OLIGOPEPTIDE TRANSPORTER YGL114W-RELATED"/>
    <property type="match status" value="1"/>
</dbReference>
<dbReference type="Proteomes" id="UP000251213">
    <property type="component" value="Unassembled WGS sequence"/>
</dbReference>
<protein>
    <submittedName>
        <fullName evidence="7">Oligopeptide transporter, OPT family</fullName>
    </submittedName>
</protein>
<feature type="transmembrane region" description="Helical" evidence="6">
    <location>
        <begin position="413"/>
        <end position="433"/>
    </location>
</feature>
<dbReference type="OrthoDB" id="9809340at2"/>
<feature type="transmembrane region" description="Helical" evidence="6">
    <location>
        <begin position="89"/>
        <end position="112"/>
    </location>
</feature>
<feature type="transmembrane region" description="Helical" evidence="6">
    <location>
        <begin position="57"/>
        <end position="77"/>
    </location>
</feature>
<feature type="transmembrane region" description="Helical" evidence="6">
    <location>
        <begin position="454"/>
        <end position="474"/>
    </location>
</feature>
<feature type="transmembrane region" description="Helical" evidence="6">
    <location>
        <begin position="210"/>
        <end position="228"/>
    </location>
</feature>
<dbReference type="Pfam" id="PF03169">
    <property type="entry name" value="OPT"/>
    <property type="match status" value="1"/>
</dbReference>
<evidence type="ECO:0000256" key="6">
    <source>
        <dbReference type="SAM" id="Phobius"/>
    </source>
</evidence>
<dbReference type="InterPro" id="IPR004814">
    <property type="entry name" value="Oligopep_transpt"/>
</dbReference>
<evidence type="ECO:0000313" key="8">
    <source>
        <dbReference type="Proteomes" id="UP000251213"/>
    </source>
</evidence>
<reference evidence="7 8" key="1">
    <citation type="submission" date="2018-06" db="EMBL/GenBank/DDBJ databases">
        <title>Thermoflavimicrobium daqus sp. nov., a thermophilic microbe isolated from Moutai-flavour Daqu.</title>
        <authorList>
            <person name="Wang X."/>
            <person name="Zhou H."/>
        </authorList>
    </citation>
    <scope>NUCLEOTIDE SEQUENCE [LARGE SCALE GENOMIC DNA]</scope>
    <source>
        <strain evidence="7 8">FBKL4.011</strain>
    </source>
</reference>
<feature type="transmembrane region" description="Helical" evidence="6">
    <location>
        <begin position="29"/>
        <end position="51"/>
    </location>
</feature>
<dbReference type="PANTHER" id="PTHR31645:SF0">
    <property type="entry name" value="OLIGOPEPTIDE TRANSPORTER YGL114W-RELATED"/>
    <property type="match status" value="1"/>
</dbReference>
<dbReference type="EMBL" id="QJKK01000002">
    <property type="protein sequence ID" value="RAL26358.1"/>
    <property type="molecule type" value="Genomic_DNA"/>
</dbReference>
<feature type="transmembrane region" description="Helical" evidence="6">
    <location>
        <begin position="118"/>
        <end position="137"/>
    </location>
</feature>
<name>A0A364K7W0_9BACL</name>
<dbReference type="GO" id="GO:0035673">
    <property type="term" value="F:oligopeptide transmembrane transporter activity"/>
    <property type="evidence" value="ECO:0007669"/>
    <property type="project" value="InterPro"/>
</dbReference>
<keyword evidence="3 6" id="KW-0812">Transmembrane</keyword>
<comment type="caution">
    <text evidence="7">The sequence shown here is derived from an EMBL/GenBank/DDBJ whole genome shotgun (WGS) entry which is preliminary data.</text>
</comment>
<dbReference type="NCBIfam" id="TIGR00733">
    <property type="entry name" value="OPT family oligopeptide transporter"/>
    <property type="match status" value="1"/>
</dbReference>
<evidence type="ECO:0000256" key="5">
    <source>
        <dbReference type="ARBA" id="ARBA00023136"/>
    </source>
</evidence>
<keyword evidence="4 6" id="KW-1133">Transmembrane helix</keyword>
<feature type="transmembrane region" description="Helical" evidence="6">
    <location>
        <begin position="610"/>
        <end position="628"/>
    </location>
</feature>
<feature type="transmembrane region" description="Helical" evidence="6">
    <location>
        <begin position="509"/>
        <end position="528"/>
    </location>
</feature>
<dbReference type="InterPro" id="IPR045035">
    <property type="entry name" value="YSL-like"/>
</dbReference>
<keyword evidence="2" id="KW-0813">Transport</keyword>
<evidence type="ECO:0000256" key="2">
    <source>
        <dbReference type="ARBA" id="ARBA00022448"/>
    </source>
</evidence>
<feature type="transmembrane region" description="Helical" evidence="6">
    <location>
        <begin position="573"/>
        <end position="598"/>
    </location>
</feature>
<keyword evidence="5 6" id="KW-0472">Membrane</keyword>
<organism evidence="7 8">
    <name type="scientific">Thermoflavimicrobium daqui</name>
    <dbReference type="NCBI Taxonomy" id="2137476"/>
    <lineage>
        <taxon>Bacteria</taxon>
        <taxon>Bacillati</taxon>
        <taxon>Bacillota</taxon>
        <taxon>Bacilli</taxon>
        <taxon>Bacillales</taxon>
        <taxon>Thermoactinomycetaceae</taxon>
        <taxon>Thermoflavimicrobium</taxon>
    </lineage>
</organism>
<dbReference type="AlphaFoldDB" id="A0A364K7W0"/>
<feature type="transmembrane region" description="Helical" evidence="6">
    <location>
        <begin position="356"/>
        <end position="375"/>
    </location>
</feature>
<reference evidence="7 8" key="2">
    <citation type="submission" date="2018-06" db="EMBL/GenBank/DDBJ databases">
        <authorList>
            <person name="Zhirakovskaya E."/>
        </authorList>
    </citation>
    <scope>NUCLEOTIDE SEQUENCE [LARGE SCALE GENOMIC DNA]</scope>
    <source>
        <strain evidence="7 8">FBKL4.011</strain>
    </source>
</reference>
<dbReference type="RefSeq" id="WP_113658043.1">
    <property type="nucleotide sequence ID" value="NZ_KZ845664.1"/>
</dbReference>
<accession>A0A364K7W0</accession>
<dbReference type="GO" id="GO:0016020">
    <property type="term" value="C:membrane"/>
    <property type="evidence" value="ECO:0007669"/>
    <property type="project" value="UniProtKB-SubCell"/>
</dbReference>
<evidence type="ECO:0000313" key="7">
    <source>
        <dbReference type="EMBL" id="RAL26358.1"/>
    </source>
</evidence>
<evidence type="ECO:0000256" key="3">
    <source>
        <dbReference type="ARBA" id="ARBA00022692"/>
    </source>
</evidence>
<evidence type="ECO:0000256" key="1">
    <source>
        <dbReference type="ARBA" id="ARBA00004141"/>
    </source>
</evidence>
<feature type="transmembrane region" description="Helical" evidence="6">
    <location>
        <begin position="235"/>
        <end position="255"/>
    </location>
</feature>
<gene>
    <name evidence="7" type="ORF">DL897_05030</name>
</gene>
<feature type="transmembrane region" description="Helical" evidence="6">
    <location>
        <begin position="332"/>
        <end position="350"/>
    </location>
</feature>
<proteinExistence type="predicted"/>
<feature type="transmembrane region" description="Helical" evidence="6">
    <location>
        <begin position="387"/>
        <end position="407"/>
    </location>
</feature>
<dbReference type="NCBIfam" id="TIGR00728">
    <property type="entry name" value="OPT_sfam"/>
    <property type="match status" value="1"/>
</dbReference>
<feature type="transmembrane region" description="Helical" evidence="6">
    <location>
        <begin position="280"/>
        <end position="298"/>
    </location>
</feature>
<comment type="subcellular location">
    <subcellularLocation>
        <location evidence="1">Membrane</location>
        <topology evidence="1">Multi-pass membrane protein</topology>
    </subcellularLocation>
</comment>
<keyword evidence="8" id="KW-1185">Reference proteome</keyword>
<sequence length="637" mass="66673">MKATQTKQDSVSSSKFVPYIPASKSLPELTAVAIIFGIILAIIFGAANAYLGLKVGLTVSASIPAAVISMAILRGIFRRKSILENNIVQTMTTAGEAVAAGAIFTIPALFLWDLKPSQLLIVFIAITGGIMGTLMMVPLRRLLIVKEHETLPYPEGTACAEVLKSGETGGNSARLIFSGFIIGGLFKALGDGFKLFKTSVEAKVVGLKNAVVGMDAMPAMLGVGYIIGPRIAGEMIAGGLLASLVFVPLISFFGASNTGVIFPADITIGKMVAGDVYGNYIRYIGAGAVAMGGIITLIKTLPTLFTSVRDTVIGLRGKGRGVRTLERTDQDISGKWLVIGIIAVILVIAFNPMTHIGIVGAIAIAIFGFLFVAVASRVVGIVGSSSLPVSGMTIATLLIVTVIYKAMGMSGTKGMATALITAAIICMALAIAGDISQDLKTGYLVGATPWKQQLAMMIGVVASGLTIGFILILFDQAYHLGSDALPAPKAVLMKMIIEGLMDGNLPWELIFIGAALAISIEFLGLNSLTVAVGFYLPLATSVPIMIGGAIRWLTERFSKEPKLKAERSERGTLFASGLIAGEALISVVVALLIVPGIVNPDAPAKIDSMLLPFVLFIALGAVLWWISVKSSKKKQEG</sequence>
<dbReference type="InterPro" id="IPR004813">
    <property type="entry name" value="OPT"/>
</dbReference>
<feature type="transmembrane region" description="Helical" evidence="6">
    <location>
        <begin position="534"/>
        <end position="553"/>
    </location>
</feature>